<feature type="region of interest" description="Disordered" evidence="1">
    <location>
        <begin position="1"/>
        <end position="21"/>
    </location>
</feature>
<proteinExistence type="predicted"/>
<dbReference type="AlphaFoldDB" id="A0A8R7JYV1"/>
<reference evidence="2" key="3">
    <citation type="submission" date="2022-06" db="UniProtKB">
        <authorList>
            <consortium name="EnsemblPlants"/>
        </authorList>
    </citation>
    <scope>IDENTIFICATION</scope>
</reference>
<sequence length="169" mass="18979">RHNRQLGFPPQPSSLRRWFFDEPPPTPPPSPLFPRVVDTHGVAAHPPRVREGVVVAVPLLDYRCHCCSYAKLGTTQARHTHPHRLQQVLFCLSCICNSVLVSLKGTVIFTTDSTHPCISLPAASYKLQHRWITSSLKHVHAHAAAHANFKPTKISYFSRITEVNHLTDT</sequence>
<protein>
    <submittedName>
        <fullName evidence="2">Uncharacterized protein</fullName>
    </submittedName>
</protein>
<evidence type="ECO:0000313" key="2">
    <source>
        <dbReference type="EnsemblPlants" id="TuG1812G0100000792.01.T01.cds262057"/>
    </source>
</evidence>
<organism evidence="2 3">
    <name type="scientific">Triticum urartu</name>
    <name type="common">Red wild einkorn</name>
    <name type="synonym">Crithodium urartu</name>
    <dbReference type="NCBI Taxonomy" id="4572"/>
    <lineage>
        <taxon>Eukaryota</taxon>
        <taxon>Viridiplantae</taxon>
        <taxon>Streptophyta</taxon>
        <taxon>Embryophyta</taxon>
        <taxon>Tracheophyta</taxon>
        <taxon>Spermatophyta</taxon>
        <taxon>Magnoliopsida</taxon>
        <taxon>Liliopsida</taxon>
        <taxon>Poales</taxon>
        <taxon>Poaceae</taxon>
        <taxon>BOP clade</taxon>
        <taxon>Pooideae</taxon>
        <taxon>Triticodae</taxon>
        <taxon>Triticeae</taxon>
        <taxon>Triticinae</taxon>
        <taxon>Triticum</taxon>
    </lineage>
</organism>
<dbReference type="Proteomes" id="UP000015106">
    <property type="component" value="Chromosome 1"/>
</dbReference>
<keyword evidence="3" id="KW-1185">Reference proteome</keyword>
<accession>A0A8R7JYV1</accession>
<reference evidence="3" key="1">
    <citation type="journal article" date="2013" name="Nature">
        <title>Draft genome of the wheat A-genome progenitor Triticum urartu.</title>
        <authorList>
            <person name="Ling H.Q."/>
            <person name="Zhao S."/>
            <person name="Liu D."/>
            <person name="Wang J."/>
            <person name="Sun H."/>
            <person name="Zhang C."/>
            <person name="Fan H."/>
            <person name="Li D."/>
            <person name="Dong L."/>
            <person name="Tao Y."/>
            <person name="Gao C."/>
            <person name="Wu H."/>
            <person name="Li Y."/>
            <person name="Cui Y."/>
            <person name="Guo X."/>
            <person name="Zheng S."/>
            <person name="Wang B."/>
            <person name="Yu K."/>
            <person name="Liang Q."/>
            <person name="Yang W."/>
            <person name="Lou X."/>
            <person name="Chen J."/>
            <person name="Feng M."/>
            <person name="Jian J."/>
            <person name="Zhang X."/>
            <person name="Luo G."/>
            <person name="Jiang Y."/>
            <person name="Liu J."/>
            <person name="Wang Z."/>
            <person name="Sha Y."/>
            <person name="Zhang B."/>
            <person name="Wu H."/>
            <person name="Tang D."/>
            <person name="Shen Q."/>
            <person name="Xue P."/>
            <person name="Zou S."/>
            <person name="Wang X."/>
            <person name="Liu X."/>
            <person name="Wang F."/>
            <person name="Yang Y."/>
            <person name="An X."/>
            <person name="Dong Z."/>
            <person name="Zhang K."/>
            <person name="Zhang X."/>
            <person name="Luo M.C."/>
            <person name="Dvorak J."/>
            <person name="Tong Y."/>
            <person name="Wang J."/>
            <person name="Yang H."/>
            <person name="Li Z."/>
            <person name="Wang D."/>
            <person name="Zhang A."/>
            <person name="Wang J."/>
        </authorList>
    </citation>
    <scope>NUCLEOTIDE SEQUENCE</scope>
    <source>
        <strain evidence="3">cv. G1812</strain>
    </source>
</reference>
<dbReference type="Gramene" id="TuG1812G0100000792.01.T01">
    <property type="protein sequence ID" value="TuG1812G0100000792.01.T01.cds262057"/>
    <property type="gene ID" value="TuG1812G0100000792.01"/>
</dbReference>
<evidence type="ECO:0000256" key="1">
    <source>
        <dbReference type="SAM" id="MobiDB-lite"/>
    </source>
</evidence>
<dbReference type="EnsemblPlants" id="TuG1812G0100000792.01.T01">
    <property type="protein sequence ID" value="TuG1812G0100000792.01.T01.cds262057"/>
    <property type="gene ID" value="TuG1812G0100000792.01"/>
</dbReference>
<reference evidence="2" key="2">
    <citation type="submission" date="2018-03" db="EMBL/GenBank/DDBJ databases">
        <title>The Triticum urartu genome reveals the dynamic nature of wheat genome evolution.</title>
        <authorList>
            <person name="Ling H."/>
            <person name="Ma B."/>
            <person name="Shi X."/>
            <person name="Liu H."/>
            <person name="Dong L."/>
            <person name="Sun H."/>
            <person name="Cao Y."/>
            <person name="Gao Q."/>
            <person name="Zheng S."/>
            <person name="Li Y."/>
            <person name="Yu Y."/>
            <person name="Du H."/>
            <person name="Qi M."/>
            <person name="Li Y."/>
            <person name="Yu H."/>
            <person name="Cui Y."/>
            <person name="Wang N."/>
            <person name="Chen C."/>
            <person name="Wu H."/>
            <person name="Zhao Y."/>
            <person name="Zhang J."/>
            <person name="Li Y."/>
            <person name="Zhou W."/>
            <person name="Zhang B."/>
            <person name="Hu W."/>
            <person name="Eijk M."/>
            <person name="Tang J."/>
            <person name="Witsenboer H."/>
            <person name="Zhao S."/>
            <person name="Li Z."/>
            <person name="Zhang A."/>
            <person name="Wang D."/>
            <person name="Liang C."/>
        </authorList>
    </citation>
    <scope>NUCLEOTIDE SEQUENCE [LARGE SCALE GENOMIC DNA]</scope>
    <source>
        <strain evidence="2">cv. G1812</strain>
    </source>
</reference>
<name>A0A8R7JYV1_TRIUA</name>
<evidence type="ECO:0000313" key="3">
    <source>
        <dbReference type="Proteomes" id="UP000015106"/>
    </source>
</evidence>